<dbReference type="GO" id="GO:0005886">
    <property type="term" value="C:plasma membrane"/>
    <property type="evidence" value="ECO:0007669"/>
    <property type="project" value="UniProtKB-SubCell"/>
</dbReference>
<dbReference type="OrthoDB" id="9777306at2"/>
<keyword evidence="3" id="KW-1003">Cell membrane</keyword>
<comment type="pathway">
    <text evidence="2">Cell wall biogenesis; lipoteichoic acid biosynthesis.</text>
</comment>
<evidence type="ECO:0000313" key="9">
    <source>
        <dbReference type="EMBL" id="TXL60612.1"/>
    </source>
</evidence>
<dbReference type="EMBL" id="VDUX01000004">
    <property type="protein sequence ID" value="TXL60612.1"/>
    <property type="molecule type" value="Genomic_DNA"/>
</dbReference>
<dbReference type="AlphaFoldDB" id="A0A5C8NHJ6"/>
<feature type="transmembrane region" description="Helical" evidence="7">
    <location>
        <begin position="33"/>
        <end position="55"/>
    </location>
</feature>
<organism evidence="9 10">
    <name type="scientific">Aeromicrobium terrae</name>
    <dbReference type="NCBI Taxonomy" id="2498846"/>
    <lineage>
        <taxon>Bacteria</taxon>
        <taxon>Bacillati</taxon>
        <taxon>Actinomycetota</taxon>
        <taxon>Actinomycetes</taxon>
        <taxon>Propionibacteriales</taxon>
        <taxon>Nocardioidaceae</taxon>
        <taxon>Aeromicrobium</taxon>
    </lineage>
</organism>
<keyword evidence="4 7" id="KW-0812">Transmembrane</keyword>
<evidence type="ECO:0000256" key="6">
    <source>
        <dbReference type="ARBA" id="ARBA00023136"/>
    </source>
</evidence>
<dbReference type="PANTHER" id="PTHR47371:SF3">
    <property type="entry name" value="PHOSPHOGLYCEROL TRANSFERASE I"/>
    <property type="match status" value="1"/>
</dbReference>
<dbReference type="Proteomes" id="UP000321571">
    <property type="component" value="Unassembled WGS sequence"/>
</dbReference>
<sequence>MTTTKTEPTTEDRAPESTGLIRRIVALLPAGHWVYLLSLLVPPMIVALLFQTARLHAVGTTIGSLSYFDKLHSDIAFHLAVIVFWVGAFAIVRRRGSRRALVIALHVFFTLLSLIIIITHLFFYMLDLMPNLASFQLVTLVFQVAAVQIIRAEANSALVAVAFAGAILANFFPHVITHWVVRRRTPRKLSTPPEEPRPTSFSTRTIAVGTAVTCVVLLVIAGLPNITDSTNFTRNRAVSMPMEAVKDHFQGDPPGFVQPTRADIPDQTKLVSTPSTKKLNVVMIVLESHGRVSTTLGDPKLDTTPVMSELAKSSLEATREFTVVPNTTKSMVTANCGVAPPPDTINSEAKPGGIASKCLANLLREQGYDTAYFQSATRTFENREKVVKGFGFEHFNAEENYAKKGFSTVNTLGYEDDIMVKPSLDWAKQRKDKPFFMEYLTVTAHTKYVMPKGFKLKHYVDDKKHNDYLNGVRYQDRFVGKIIDGFKKAGLADNTIFVVTGDHGEAFRQHGRRLHSDVPWTEGLQIPLLIKMPGRWENGAKIDHLVQNMSILPTIVDLLGYKVEGGEYHASSILKPEENPAPRISHCWNVDQCGVYFPDDRHAFIYFYDYRPSEYYDLSKDPLEKNDIVDTLSEDTRKKWERKIVAWVAETKAVHDLSRRLAKKEGRTSAE</sequence>
<comment type="subcellular location">
    <subcellularLocation>
        <location evidence="1">Cell membrane</location>
        <topology evidence="1">Multi-pass membrane protein</topology>
    </subcellularLocation>
</comment>
<feature type="transmembrane region" description="Helical" evidence="7">
    <location>
        <begin position="75"/>
        <end position="92"/>
    </location>
</feature>
<evidence type="ECO:0000256" key="4">
    <source>
        <dbReference type="ARBA" id="ARBA00022692"/>
    </source>
</evidence>
<keyword evidence="5 7" id="KW-1133">Transmembrane helix</keyword>
<evidence type="ECO:0000256" key="2">
    <source>
        <dbReference type="ARBA" id="ARBA00004936"/>
    </source>
</evidence>
<evidence type="ECO:0000313" key="10">
    <source>
        <dbReference type="Proteomes" id="UP000321571"/>
    </source>
</evidence>
<feature type="transmembrane region" description="Helical" evidence="7">
    <location>
        <begin position="104"/>
        <end position="126"/>
    </location>
</feature>
<reference evidence="9 10" key="1">
    <citation type="submission" date="2019-06" db="EMBL/GenBank/DDBJ databases">
        <title>Aeromicrobium sp. nov., isolated from a maize field.</title>
        <authorList>
            <person name="Lin S.-Y."/>
            <person name="Tsai C.-F."/>
            <person name="Young C.-C."/>
        </authorList>
    </citation>
    <scope>NUCLEOTIDE SEQUENCE [LARGE SCALE GENOMIC DNA]</scope>
    <source>
        <strain evidence="9 10">CC-CFT486</strain>
    </source>
</reference>
<feature type="transmembrane region" description="Helical" evidence="7">
    <location>
        <begin position="201"/>
        <end position="226"/>
    </location>
</feature>
<evidence type="ECO:0000259" key="8">
    <source>
        <dbReference type="Pfam" id="PF00884"/>
    </source>
</evidence>
<protein>
    <recommendedName>
        <fullName evidence="8">Sulfatase N-terminal domain-containing protein</fullName>
    </recommendedName>
</protein>
<evidence type="ECO:0000256" key="3">
    <source>
        <dbReference type="ARBA" id="ARBA00022475"/>
    </source>
</evidence>
<evidence type="ECO:0000256" key="5">
    <source>
        <dbReference type="ARBA" id="ARBA00022989"/>
    </source>
</evidence>
<dbReference type="InterPro" id="IPR000917">
    <property type="entry name" value="Sulfatase_N"/>
</dbReference>
<keyword evidence="6 7" id="KW-0472">Membrane</keyword>
<dbReference type="InterPro" id="IPR017850">
    <property type="entry name" value="Alkaline_phosphatase_core_sf"/>
</dbReference>
<feature type="domain" description="Sulfatase N-terminal" evidence="8">
    <location>
        <begin position="280"/>
        <end position="561"/>
    </location>
</feature>
<comment type="caution">
    <text evidence="9">The sequence shown here is derived from an EMBL/GenBank/DDBJ whole genome shotgun (WGS) entry which is preliminary data.</text>
</comment>
<accession>A0A5C8NHJ6</accession>
<dbReference type="InterPro" id="IPR050448">
    <property type="entry name" value="OpgB/LTA_synthase_biosynth"/>
</dbReference>
<dbReference type="PANTHER" id="PTHR47371">
    <property type="entry name" value="LIPOTEICHOIC ACID SYNTHASE"/>
    <property type="match status" value="1"/>
</dbReference>
<gene>
    <name evidence="9" type="ORF">FHP06_09215</name>
</gene>
<keyword evidence="10" id="KW-1185">Reference proteome</keyword>
<evidence type="ECO:0000256" key="7">
    <source>
        <dbReference type="SAM" id="Phobius"/>
    </source>
</evidence>
<dbReference type="CDD" id="cd16015">
    <property type="entry name" value="LTA_synthase"/>
    <property type="match status" value="1"/>
</dbReference>
<dbReference type="SUPFAM" id="SSF53649">
    <property type="entry name" value="Alkaline phosphatase-like"/>
    <property type="match status" value="1"/>
</dbReference>
<dbReference type="RefSeq" id="WP_147686065.1">
    <property type="nucleotide sequence ID" value="NZ_VDUX01000004.1"/>
</dbReference>
<proteinExistence type="predicted"/>
<evidence type="ECO:0000256" key="1">
    <source>
        <dbReference type="ARBA" id="ARBA00004651"/>
    </source>
</evidence>
<name>A0A5C8NHJ6_9ACTN</name>
<dbReference type="Pfam" id="PF00884">
    <property type="entry name" value="Sulfatase"/>
    <property type="match status" value="1"/>
</dbReference>
<dbReference type="Gene3D" id="3.40.720.10">
    <property type="entry name" value="Alkaline Phosphatase, subunit A"/>
    <property type="match status" value="1"/>
</dbReference>
<feature type="transmembrane region" description="Helical" evidence="7">
    <location>
        <begin position="157"/>
        <end position="181"/>
    </location>
</feature>